<dbReference type="Proteomes" id="UP001344906">
    <property type="component" value="Unassembled WGS sequence"/>
</dbReference>
<dbReference type="RefSeq" id="WP_338246831.1">
    <property type="nucleotide sequence ID" value="NZ_BSRI01000001.1"/>
</dbReference>
<evidence type="ECO:0000313" key="2">
    <source>
        <dbReference type="Proteomes" id="UP001344906"/>
    </source>
</evidence>
<organism evidence="1 2">
    <name type="scientific">Dictyobacter halimunensis</name>
    <dbReference type="NCBI Taxonomy" id="3026934"/>
    <lineage>
        <taxon>Bacteria</taxon>
        <taxon>Bacillati</taxon>
        <taxon>Chloroflexota</taxon>
        <taxon>Ktedonobacteria</taxon>
        <taxon>Ktedonobacterales</taxon>
        <taxon>Dictyobacteraceae</taxon>
        <taxon>Dictyobacter</taxon>
    </lineage>
</organism>
<evidence type="ECO:0008006" key="3">
    <source>
        <dbReference type="Google" id="ProtNLM"/>
    </source>
</evidence>
<dbReference type="EMBL" id="BSRI01000001">
    <property type="protein sequence ID" value="GLV53318.1"/>
    <property type="molecule type" value="Genomic_DNA"/>
</dbReference>
<sequence>MAQRLEIHYTPIYGIWLNMTEIELSALARQSLCGRIATFQEVQRRVAEWQEDYDHQQTRIDWHFTTDDARIKLKHLYPQRLTKHYYVARGAKTTREL</sequence>
<keyword evidence="2" id="KW-1185">Reference proteome</keyword>
<accession>A0ABQ6FH45</accession>
<comment type="caution">
    <text evidence="1">The sequence shown here is derived from an EMBL/GenBank/DDBJ whole genome shotgun (WGS) entry which is preliminary data.</text>
</comment>
<proteinExistence type="predicted"/>
<evidence type="ECO:0000313" key="1">
    <source>
        <dbReference type="EMBL" id="GLV53318.1"/>
    </source>
</evidence>
<reference evidence="1 2" key="1">
    <citation type="submission" date="2023-02" db="EMBL/GenBank/DDBJ databases">
        <title>Dictyobacter halimunensis sp. nov., a new member of the class Ktedonobacteria from forest soil in a geothermal area.</title>
        <authorList>
            <person name="Rachmania M.K."/>
            <person name="Ningsih F."/>
            <person name="Sakai Y."/>
            <person name="Yabe S."/>
            <person name="Yokota A."/>
            <person name="Sjamsuridzal W."/>
        </authorList>
    </citation>
    <scope>NUCLEOTIDE SEQUENCE [LARGE SCALE GENOMIC DNA]</scope>
    <source>
        <strain evidence="1 2">S3.2.2.5</strain>
    </source>
</reference>
<gene>
    <name evidence="1" type="ORF">KDH_01730</name>
</gene>
<name>A0ABQ6FH45_9CHLR</name>
<protein>
    <recommendedName>
        <fullName evidence="3">Tc1-like transposase DDE domain-containing protein</fullName>
    </recommendedName>
</protein>